<dbReference type="HAMAP" id="MF_02019">
    <property type="entry name" value="MurF"/>
    <property type="match status" value="1"/>
</dbReference>
<dbReference type="EC" id="6.3.2.10" evidence="10 11"/>
<proteinExistence type="inferred from homology"/>
<comment type="catalytic activity">
    <reaction evidence="10 11">
        <text>D-alanyl-D-alanine + UDP-N-acetyl-alpha-D-muramoyl-L-alanyl-gamma-D-glutamyl-meso-2,6-diaminopimelate + ATP = UDP-N-acetyl-alpha-D-muramoyl-L-alanyl-gamma-D-glutamyl-meso-2,6-diaminopimeloyl-D-alanyl-D-alanine + ADP + phosphate + H(+)</text>
        <dbReference type="Rhea" id="RHEA:28374"/>
        <dbReference type="ChEBI" id="CHEBI:15378"/>
        <dbReference type="ChEBI" id="CHEBI:30616"/>
        <dbReference type="ChEBI" id="CHEBI:43474"/>
        <dbReference type="ChEBI" id="CHEBI:57822"/>
        <dbReference type="ChEBI" id="CHEBI:61386"/>
        <dbReference type="ChEBI" id="CHEBI:83905"/>
        <dbReference type="ChEBI" id="CHEBI:456216"/>
        <dbReference type="EC" id="6.3.2.10"/>
    </reaction>
</comment>
<keyword evidence="9 10" id="KW-0961">Cell wall biogenesis/degradation</keyword>
<feature type="domain" description="Mur ligase central" evidence="14">
    <location>
        <begin position="106"/>
        <end position="284"/>
    </location>
</feature>
<dbReference type="InterPro" id="IPR004101">
    <property type="entry name" value="Mur_ligase_C"/>
</dbReference>
<feature type="domain" description="Mur ligase N-terminal catalytic" evidence="12">
    <location>
        <begin position="25"/>
        <end position="93"/>
    </location>
</feature>
<keyword evidence="7 10" id="KW-0573">Peptidoglycan synthesis</keyword>
<dbReference type="Proteomes" id="UP000248703">
    <property type="component" value="Unassembled WGS sequence"/>
</dbReference>
<evidence type="ECO:0000256" key="1">
    <source>
        <dbReference type="ARBA" id="ARBA00022490"/>
    </source>
</evidence>
<dbReference type="InterPro" id="IPR005863">
    <property type="entry name" value="UDP-N-AcMur_synth"/>
</dbReference>
<sequence>MLGLFLYFYFMNIETLHKVFLDCNAISTDTRKVAENNMFFALSGDNFNGNTFAKEALKKGAKIAVIDDKDYYLSEKTILVKNSLKTLQALANYHRHYLGVKIIALTGSNGKTTTKELINTVLSQKYNTTATIGNLNNHIGVPLTLLSMTKQTEIGIVEMGANHQKEIEFLCQIAQPDYGYITNFGKAHLEGFGGVEGVIKGKSELYDYLINHDKHIFINADDNIQKDKLNNYIKKYGFSQNDSNYQKIEFLVANPFVAFKIKDTTITSNLIGEYNFTNLCAASTIGLYFNVEMEAIKKAIESYIPTNNRSQIIKKGSNTIILDAYNANPSSMEVALKNFTKQTQSNKIAILGDMFELGNSASEEHQYITDFANSLNIDSIFLIGENFYKSKSNNLKTKQYQSFEEFKANFKPIKSSTLLIKGSRGMALERVLELL</sequence>
<keyword evidence="2 10" id="KW-0436">Ligase</keyword>
<evidence type="ECO:0000256" key="3">
    <source>
        <dbReference type="ARBA" id="ARBA00022618"/>
    </source>
</evidence>
<dbReference type="GO" id="GO:0008766">
    <property type="term" value="F:UDP-N-acetylmuramoylalanyl-D-glutamyl-2,6-diaminopimelate-D-alanyl-D-alanine ligase activity"/>
    <property type="evidence" value="ECO:0007669"/>
    <property type="project" value="RHEA"/>
</dbReference>
<evidence type="ECO:0000256" key="7">
    <source>
        <dbReference type="ARBA" id="ARBA00022984"/>
    </source>
</evidence>
<evidence type="ECO:0000256" key="5">
    <source>
        <dbReference type="ARBA" id="ARBA00022840"/>
    </source>
</evidence>
<dbReference type="SUPFAM" id="SSF53244">
    <property type="entry name" value="MurD-like peptide ligases, peptide-binding domain"/>
    <property type="match status" value="1"/>
</dbReference>
<reference evidence="15 16" key="1">
    <citation type="submission" date="2018-06" db="EMBL/GenBank/DDBJ databases">
        <title>Genomic Encyclopedia of Archaeal and Bacterial Type Strains, Phase II (KMG-II): from individual species to whole genera.</title>
        <authorList>
            <person name="Goeker M."/>
        </authorList>
    </citation>
    <scope>NUCLEOTIDE SEQUENCE [LARGE SCALE GENOMIC DNA]</scope>
    <source>
        <strain evidence="15 16">DSM 24464</strain>
    </source>
</reference>
<evidence type="ECO:0000256" key="10">
    <source>
        <dbReference type="HAMAP-Rule" id="MF_02019"/>
    </source>
</evidence>
<keyword evidence="4 10" id="KW-0547">Nucleotide-binding</keyword>
<dbReference type="GO" id="GO:0008360">
    <property type="term" value="P:regulation of cell shape"/>
    <property type="evidence" value="ECO:0007669"/>
    <property type="project" value="UniProtKB-KW"/>
</dbReference>
<dbReference type="Gene3D" id="3.40.1190.10">
    <property type="entry name" value="Mur-like, catalytic domain"/>
    <property type="match status" value="1"/>
</dbReference>
<comment type="similarity">
    <text evidence="10">Belongs to the MurCDEF family. MurF subfamily.</text>
</comment>
<dbReference type="InterPro" id="IPR000713">
    <property type="entry name" value="Mur_ligase_N"/>
</dbReference>
<keyword evidence="16" id="KW-1185">Reference proteome</keyword>
<dbReference type="SUPFAM" id="SSF63418">
    <property type="entry name" value="MurE/MurF N-terminal domain"/>
    <property type="match status" value="1"/>
</dbReference>
<comment type="caution">
    <text evidence="15">The sequence shown here is derived from an EMBL/GenBank/DDBJ whole genome shotgun (WGS) entry which is preliminary data.</text>
</comment>
<evidence type="ECO:0000313" key="16">
    <source>
        <dbReference type="Proteomes" id="UP000248703"/>
    </source>
</evidence>
<dbReference type="InterPro" id="IPR036565">
    <property type="entry name" value="Mur-like_cat_sf"/>
</dbReference>
<dbReference type="PANTHER" id="PTHR43024:SF1">
    <property type="entry name" value="UDP-N-ACETYLMURAMOYL-TRIPEPTIDE--D-ALANYL-D-ALANINE LIGASE"/>
    <property type="match status" value="1"/>
</dbReference>
<evidence type="ECO:0000256" key="11">
    <source>
        <dbReference type="RuleBase" id="RU004136"/>
    </source>
</evidence>
<name>A0A327R987_9FLAO</name>
<dbReference type="GO" id="GO:0009252">
    <property type="term" value="P:peptidoglycan biosynthetic process"/>
    <property type="evidence" value="ECO:0007669"/>
    <property type="project" value="UniProtKB-UniRule"/>
</dbReference>
<evidence type="ECO:0000256" key="2">
    <source>
        <dbReference type="ARBA" id="ARBA00022598"/>
    </source>
</evidence>
<dbReference type="GO" id="GO:0005737">
    <property type="term" value="C:cytoplasm"/>
    <property type="evidence" value="ECO:0007669"/>
    <property type="project" value="UniProtKB-SubCell"/>
</dbReference>
<evidence type="ECO:0000256" key="8">
    <source>
        <dbReference type="ARBA" id="ARBA00023306"/>
    </source>
</evidence>
<dbReference type="GO" id="GO:0005524">
    <property type="term" value="F:ATP binding"/>
    <property type="evidence" value="ECO:0007669"/>
    <property type="project" value="UniProtKB-UniRule"/>
</dbReference>
<organism evidence="15 16">
    <name type="scientific">Olleya aquimaris</name>
    <dbReference type="NCBI Taxonomy" id="639310"/>
    <lineage>
        <taxon>Bacteria</taxon>
        <taxon>Pseudomonadati</taxon>
        <taxon>Bacteroidota</taxon>
        <taxon>Flavobacteriia</taxon>
        <taxon>Flavobacteriales</taxon>
        <taxon>Flavobacteriaceae</taxon>
    </lineage>
</organism>
<evidence type="ECO:0000256" key="9">
    <source>
        <dbReference type="ARBA" id="ARBA00023316"/>
    </source>
</evidence>
<comment type="pathway">
    <text evidence="10 11">Cell wall biogenesis; peptidoglycan biosynthesis.</text>
</comment>
<dbReference type="Pfam" id="PF01225">
    <property type="entry name" value="Mur_ligase"/>
    <property type="match status" value="1"/>
</dbReference>
<dbReference type="InterPro" id="IPR036615">
    <property type="entry name" value="Mur_ligase_C_dom_sf"/>
</dbReference>
<dbReference type="PANTHER" id="PTHR43024">
    <property type="entry name" value="UDP-N-ACETYLMURAMOYL-TRIPEPTIDE--D-ALANYL-D-ALANINE LIGASE"/>
    <property type="match status" value="1"/>
</dbReference>
<dbReference type="Pfam" id="PF08245">
    <property type="entry name" value="Mur_ligase_M"/>
    <property type="match status" value="1"/>
</dbReference>
<dbReference type="EMBL" id="QLLO01000006">
    <property type="protein sequence ID" value="RAJ13510.1"/>
    <property type="molecule type" value="Genomic_DNA"/>
</dbReference>
<keyword evidence="1 10" id="KW-0963">Cytoplasm</keyword>
<evidence type="ECO:0000259" key="12">
    <source>
        <dbReference type="Pfam" id="PF01225"/>
    </source>
</evidence>
<keyword evidence="8 10" id="KW-0131">Cell cycle</keyword>
<dbReference type="GO" id="GO:0071555">
    <property type="term" value="P:cell wall organization"/>
    <property type="evidence" value="ECO:0007669"/>
    <property type="project" value="UniProtKB-KW"/>
</dbReference>
<dbReference type="AlphaFoldDB" id="A0A327R987"/>
<feature type="binding site" evidence="10">
    <location>
        <begin position="107"/>
        <end position="113"/>
    </location>
    <ligand>
        <name>ATP</name>
        <dbReference type="ChEBI" id="CHEBI:30616"/>
    </ligand>
</feature>
<dbReference type="Gene3D" id="3.90.190.20">
    <property type="entry name" value="Mur ligase, C-terminal domain"/>
    <property type="match status" value="1"/>
</dbReference>
<dbReference type="NCBIfam" id="TIGR01143">
    <property type="entry name" value="murF"/>
    <property type="match status" value="1"/>
</dbReference>
<gene>
    <name evidence="10" type="primary">murF</name>
    <name evidence="15" type="ORF">LY08_02029</name>
</gene>
<keyword evidence="5 10" id="KW-0067">ATP-binding</keyword>
<evidence type="ECO:0000256" key="4">
    <source>
        <dbReference type="ARBA" id="ARBA00022741"/>
    </source>
</evidence>
<keyword evidence="3 10" id="KW-0132">Cell division</keyword>
<dbReference type="Pfam" id="PF02875">
    <property type="entry name" value="Mur_ligase_C"/>
    <property type="match status" value="1"/>
</dbReference>
<feature type="domain" description="Mur ligase C-terminal" evidence="13">
    <location>
        <begin position="309"/>
        <end position="390"/>
    </location>
</feature>
<dbReference type="Gene3D" id="3.40.1390.10">
    <property type="entry name" value="MurE/MurF, N-terminal domain"/>
    <property type="match status" value="1"/>
</dbReference>
<dbReference type="GO" id="GO:0047480">
    <property type="term" value="F:UDP-N-acetylmuramoyl-tripeptide-D-alanyl-D-alanine ligase activity"/>
    <property type="evidence" value="ECO:0007669"/>
    <property type="project" value="UniProtKB-UniRule"/>
</dbReference>
<comment type="function">
    <text evidence="10 11">Involved in cell wall formation. Catalyzes the final step in the synthesis of UDP-N-acetylmuramoyl-pentapeptide, the precursor of murein.</text>
</comment>
<accession>A0A327R987</accession>
<evidence type="ECO:0000259" key="14">
    <source>
        <dbReference type="Pfam" id="PF08245"/>
    </source>
</evidence>
<evidence type="ECO:0000256" key="6">
    <source>
        <dbReference type="ARBA" id="ARBA00022960"/>
    </source>
</evidence>
<comment type="subcellular location">
    <subcellularLocation>
        <location evidence="10 11">Cytoplasm</location>
    </subcellularLocation>
</comment>
<dbReference type="GO" id="GO:0051301">
    <property type="term" value="P:cell division"/>
    <property type="evidence" value="ECO:0007669"/>
    <property type="project" value="UniProtKB-KW"/>
</dbReference>
<keyword evidence="6 10" id="KW-0133">Cell shape</keyword>
<dbReference type="InterPro" id="IPR035911">
    <property type="entry name" value="MurE/MurF_N"/>
</dbReference>
<evidence type="ECO:0000313" key="15">
    <source>
        <dbReference type="EMBL" id="RAJ13510.1"/>
    </source>
</evidence>
<dbReference type="InterPro" id="IPR013221">
    <property type="entry name" value="Mur_ligase_cen"/>
</dbReference>
<evidence type="ECO:0000259" key="13">
    <source>
        <dbReference type="Pfam" id="PF02875"/>
    </source>
</evidence>
<protein>
    <recommendedName>
        <fullName evidence="10 11">UDP-N-acetylmuramoyl-tripeptide--D-alanyl-D-alanine ligase</fullName>
        <ecNumber evidence="10 11">6.3.2.10</ecNumber>
    </recommendedName>
    <alternativeName>
        <fullName evidence="10">D-alanyl-D-alanine-adding enzyme</fullName>
    </alternativeName>
</protein>
<dbReference type="SUPFAM" id="SSF53623">
    <property type="entry name" value="MurD-like peptide ligases, catalytic domain"/>
    <property type="match status" value="1"/>
</dbReference>
<dbReference type="InterPro" id="IPR051046">
    <property type="entry name" value="MurCDEF_CellWall_CoF430Synth"/>
</dbReference>
<dbReference type="UniPathway" id="UPA00219"/>